<keyword evidence="6 8" id="KW-1133">Transmembrane helix</keyword>
<evidence type="ECO:0000256" key="8">
    <source>
        <dbReference type="SAM" id="Phobius"/>
    </source>
</evidence>
<evidence type="ECO:0000313" key="10">
    <source>
        <dbReference type="Proteomes" id="UP000274346"/>
    </source>
</evidence>
<gene>
    <name evidence="9" type="ORF">NCTC13098_03889</name>
</gene>
<dbReference type="InterPro" id="IPR019689">
    <property type="entry name" value="Toxin_GhoT/OrtT"/>
</dbReference>
<dbReference type="EMBL" id="LR131271">
    <property type="protein sequence ID" value="VDR27519.1"/>
    <property type="molecule type" value="Genomic_DNA"/>
</dbReference>
<evidence type="ECO:0000256" key="6">
    <source>
        <dbReference type="ARBA" id="ARBA00022989"/>
    </source>
</evidence>
<dbReference type="GO" id="GO:0005886">
    <property type="term" value="C:plasma membrane"/>
    <property type="evidence" value="ECO:0007669"/>
    <property type="project" value="UniProtKB-SubCell"/>
</dbReference>
<evidence type="ECO:0000256" key="1">
    <source>
        <dbReference type="ARBA" id="ARBA00004429"/>
    </source>
</evidence>
<dbReference type="Pfam" id="PF10753">
    <property type="entry name" value="Toxin_GhoT_OrtT"/>
    <property type="match status" value="1"/>
</dbReference>
<evidence type="ECO:0000256" key="2">
    <source>
        <dbReference type="ARBA" id="ARBA00010408"/>
    </source>
</evidence>
<sequence>MCYQTRMNRAFSVGYAQYFYFVMHESLIRFPLLKEARRKGVFREGLRMTLYQKMLIFYAAMGFICAVISWFLTKESRLIRLLAALLIGATWPFSFPTALLVSLF</sequence>
<dbReference type="KEGG" id="rtg:NCTC13098_03889"/>
<keyword evidence="5 8" id="KW-0812">Transmembrane</keyword>
<organism evidence="9 10">
    <name type="scientific">Raoultella terrigena</name>
    <name type="common">Klebsiella terrigena</name>
    <dbReference type="NCBI Taxonomy" id="577"/>
    <lineage>
        <taxon>Bacteria</taxon>
        <taxon>Pseudomonadati</taxon>
        <taxon>Pseudomonadota</taxon>
        <taxon>Gammaproteobacteria</taxon>
        <taxon>Enterobacterales</taxon>
        <taxon>Enterobacteriaceae</taxon>
        <taxon>Klebsiella/Raoultella group</taxon>
        <taxon>Raoultella</taxon>
    </lineage>
</organism>
<name>A0A3P8IZD2_RAOTE</name>
<evidence type="ECO:0000256" key="3">
    <source>
        <dbReference type="ARBA" id="ARBA00022475"/>
    </source>
</evidence>
<evidence type="ECO:0000256" key="7">
    <source>
        <dbReference type="ARBA" id="ARBA00023136"/>
    </source>
</evidence>
<proteinExistence type="inferred from homology"/>
<feature type="transmembrane region" description="Helical" evidence="8">
    <location>
        <begin position="54"/>
        <end position="72"/>
    </location>
</feature>
<keyword evidence="3" id="KW-1003">Cell membrane</keyword>
<dbReference type="Proteomes" id="UP000274346">
    <property type="component" value="Chromosome"/>
</dbReference>
<protein>
    <submittedName>
        <fullName evidence="9">Protein of uncharacterized function (DUF2566)</fullName>
    </submittedName>
</protein>
<dbReference type="AlphaFoldDB" id="A0A3P8IZD2"/>
<comment type="subcellular location">
    <subcellularLocation>
        <location evidence="1">Cell inner membrane</location>
        <topology evidence="1">Multi-pass membrane protein</topology>
    </subcellularLocation>
</comment>
<reference evidence="9 10" key="1">
    <citation type="submission" date="2018-12" db="EMBL/GenBank/DDBJ databases">
        <authorList>
            <consortium name="Pathogen Informatics"/>
        </authorList>
    </citation>
    <scope>NUCLEOTIDE SEQUENCE [LARGE SCALE GENOMIC DNA]</scope>
    <source>
        <strain evidence="9 10">NCTC13098</strain>
    </source>
</reference>
<feature type="transmembrane region" description="Helical" evidence="8">
    <location>
        <begin position="78"/>
        <end position="101"/>
    </location>
</feature>
<comment type="similarity">
    <text evidence="2">Belongs to the GhoT/OrtT toxin family.</text>
</comment>
<evidence type="ECO:0000313" key="9">
    <source>
        <dbReference type="EMBL" id="VDR27519.1"/>
    </source>
</evidence>
<accession>A0A3P8IZD2</accession>
<keyword evidence="4" id="KW-0997">Cell inner membrane</keyword>
<evidence type="ECO:0000256" key="5">
    <source>
        <dbReference type="ARBA" id="ARBA00022692"/>
    </source>
</evidence>
<keyword evidence="7 8" id="KW-0472">Membrane</keyword>
<evidence type="ECO:0000256" key="4">
    <source>
        <dbReference type="ARBA" id="ARBA00022519"/>
    </source>
</evidence>